<organism evidence="1">
    <name type="scientific">marine metagenome</name>
    <dbReference type="NCBI Taxonomy" id="408172"/>
    <lineage>
        <taxon>unclassified sequences</taxon>
        <taxon>metagenomes</taxon>
        <taxon>ecological metagenomes</taxon>
    </lineage>
</organism>
<gene>
    <name evidence="1" type="ORF">METZ01_LOCUS107396</name>
</gene>
<protein>
    <recommendedName>
        <fullName evidence="2">DUF465 domain-containing protein</fullName>
    </recommendedName>
</protein>
<proteinExistence type="predicted"/>
<sequence>MEIEKETFEKILNSDINFELLYSEHSKLELKIEDLNKIKYPTPHEEIEKKQHQKQKLILKDKMEVILSQAKRVSISR</sequence>
<evidence type="ECO:0008006" key="2">
    <source>
        <dbReference type="Google" id="ProtNLM"/>
    </source>
</evidence>
<evidence type="ECO:0000313" key="1">
    <source>
        <dbReference type="EMBL" id="SVA54542.1"/>
    </source>
</evidence>
<dbReference type="EMBL" id="UINC01012496">
    <property type="protein sequence ID" value="SVA54542.1"/>
    <property type="molecule type" value="Genomic_DNA"/>
</dbReference>
<dbReference type="InterPro" id="IPR038444">
    <property type="entry name" value="DUF465_sf"/>
</dbReference>
<reference evidence="1" key="1">
    <citation type="submission" date="2018-05" db="EMBL/GenBank/DDBJ databases">
        <authorList>
            <person name="Lanie J.A."/>
            <person name="Ng W.-L."/>
            <person name="Kazmierczak K.M."/>
            <person name="Andrzejewski T.M."/>
            <person name="Davidsen T.M."/>
            <person name="Wayne K.J."/>
            <person name="Tettelin H."/>
            <person name="Glass J.I."/>
            <person name="Rusch D."/>
            <person name="Podicherti R."/>
            <person name="Tsui H.-C.T."/>
            <person name="Winkler M.E."/>
        </authorList>
    </citation>
    <scope>NUCLEOTIDE SEQUENCE</scope>
</reference>
<accession>A0A381WQ87</accession>
<dbReference type="Gene3D" id="6.10.280.50">
    <property type="match status" value="1"/>
</dbReference>
<dbReference type="AlphaFoldDB" id="A0A381WQ87"/>
<name>A0A381WQ87_9ZZZZ</name>